<organism evidence="1 2">
    <name type="scientific">Symbiodinium microadriaticum</name>
    <name type="common">Dinoflagellate</name>
    <name type="synonym">Zooxanthella microadriatica</name>
    <dbReference type="NCBI Taxonomy" id="2951"/>
    <lineage>
        <taxon>Eukaryota</taxon>
        <taxon>Sar</taxon>
        <taxon>Alveolata</taxon>
        <taxon>Dinophyceae</taxon>
        <taxon>Suessiales</taxon>
        <taxon>Symbiodiniaceae</taxon>
        <taxon>Symbiodinium</taxon>
    </lineage>
</organism>
<dbReference type="Proteomes" id="UP000186817">
    <property type="component" value="Unassembled WGS sequence"/>
</dbReference>
<dbReference type="AlphaFoldDB" id="A0A1Q9C565"/>
<gene>
    <name evidence="1" type="ORF">AK812_SmicGene41793</name>
</gene>
<dbReference type="EMBL" id="LSRX01001666">
    <property type="protein sequence ID" value="OLP78073.1"/>
    <property type="molecule type" value="Genomic_DNA"/>
</dbReference>
<name>A0A1Q9C565_SYMMI</name>
<evidence type="ECO:0000313" key="2">
    <source>
        <dbReference type="Proteomes" id="UP000186817"/>
    </source>
</evidence>
<accession>A0A1Q9C565</accession>
<sequence length="179" mass="19813">MGTPWAANAPLHPGGHETADSQCVELEVPLKMGHCAGQEDLRTVLSWSPTWLQTVVVGVGSAGFVAQNNVVVVLHKLEARVHVLMEAMRSGTRFIVAPTGGLKNIVEDDFTDLWTDGKMTVEAFLRNHHRIRAEFDKYGLGYLFDSVPSMRDFLAKYKDMEQELKAVKAPRLQPSSGTH</sequence>
<proteinExistence type="predicted"/>
<comment type="caution">
    <text evidence="1">The sequence shown here is derived from an EMBL/GenBank/DDBJ whole genome shotgun (WGS) entry which is preliminary data.</text>
</comment>
<reference evidence="1 2" key="1">
    <citation type="submission" date="2016-02" db="EMBL/GenBank/DDBJ databases">
        <title>Genome analysis of coral dinoflagellate symbionts highlights evolutionary adaptations to a symbiotic lifestyle.</title>
        <authorList>
            <person name="Aranda M."/>
            <person name="Li Y."/>
            <person name="Liew Y.J."/>
            <person name="Baumgarten S."/>
            <person name="Simakov O."/>
            <person name="Wilson M."/>
            <person name="Piel J."/>
            <person name="Ashoor H."/>
            <person name="Bougouffa S."/>
            <person name="Bajic V.B."/>
            <person name="Ryu T."/>
            <person name="Ravasi T."/>
            <person name="Bayer T."/>
            <person name="Micklem G."/>
            <person name="Kim H."/>
            <person name="Bhak J."/>
            <person name="Lajeunesse T.C."/>
            <person name="Voolstra C.R."/>
        </authorList>
    </citation>
    <scope>NUCLEOTIDE SEQUENCE [LARGE SCALE GENOMIC DNA]</scope>
    <source>
        <strain evidence="1 2">CCMP2467</strain>
    </source>
</reference>
<dbReference type="OrthoDB" id="430210at2759"/>
<protein>
    <submittedName>
        <fullName evidence="1">Uncharacterized protein</fullName>
    </submittedName>
</protein>
<keyword evidence="2" id="KW-1185">Reference proteome</keyword>
<dbReference type="SUPFAM" id="SSF53756">
    <property type="entry name" value="UDP-Glycosyltransferase/glycogen phosphorylase"/>
    <property type="match status" value="1"/>
</dbReference>
<evidence type="ECO:0000313" key="1">
    <source>
        <dbReference type="EMBL" id="OLP78073.1"/>
    </source>
</evidence>